<feature type="transmembrane region" description="Helical" evidence="1">
    <location>
        <begin position="75"/>
        <end position="105"/>
    </location>
</feature>
<accession>A0A953N954</accession>
<dbReference type="AlphaFoldDB" id="A0A953N954"/>
<keyword evidence="4" id="KW-1185">Reference proteome</keyword>
<evidence type="ECO:0000313" key="4">
    <source>
        <dbReference type="Proteomes" id="UP000739565"/>
    </source>
</evidence>
<sequence length="146" mass="15652">MVERGLNLLWVVLGLATMVNAWTLGLFGSMGPDSGLFPMICGVIITVCGLMLMINRSTRAGKPDWPVAAGRRRILGVLGGLIGLTVTLPYLGFAISSALTTFVLLQTVERSRVLESVILTLVSVSVIVYVFGHLLGLSLPRGPWGW</sequence>
<evidence type="ECO:0000256" key="1">
    <source>
        <dbReference type="SAM" id="Phobius"/>
    </source>
</evidence>
<protein>
    <submittedName>
        <fullName evidence="3">Tripartite tricarboxylate transporter TctB family protein</fullName>
    </submittedName>
</protein>
<proteinExistence type="predicted"/>
<gene>
    <name evidence="3" type="ORF">KZZ10_07550</name>
</gene>
<dbReference type="Proteomes" id="UP000739565">
    <property type="component" value="Unassembled WGS sequence"/>
</dbReference>
<feature type="transmembrane region" description="Helical" evidence="1">
    <location>
        <begin position="7"/>
        <end position="30"/>
    </location>
</feature>
<dbReference type="InterPro" id="IPR009936">
    <property type="entry name" value="DUF1468"/>
</dbReference>
<feature type="transmembrane region" description="Helical" evidence="1">
    <location>
        <begin position="117"/>
        <end position="139"/>
    </location>
</feature>
<keyword evidence="1" id="KW-1133">Transmembrane helix</keyword>
<evidence type="ECO:0000259" key="2">
    <source>
        <dbReference type="Pfam" id="PF07331"/>
    </source>
</evidence>
<feature type="transmembrane region" description="Helical" evidence="1">
    <location>
        <begin position="36"/>
        <end position="54"/>
    </location>
</feature>
<evidence type="ECO:0000313" key="3">
    <source>
        <dbReference type="EMBL" id="MBZ1350499.1"/>
    </source>
</evidence>
<comment type="caution">
    <text evidence="3">The sequence shown here is derived from an EMBL/GenBank/DDBJ whole genome shotgun (WGS) entry which is preliminary data.</text>
</comment>
<dbReference type="EMBL" id="JAHXRI010000006">
    <property type="protein sequence ID" value="MBZ1350499.1"/>
    <property type="molecule type" value="Genomic_DNA"/>
</dbReference>
<feature type="domain" description="DUF1468" evidence="2">
    <location>
        <begin position="8"/>
        <end position="140"/>
    </location>
</feature>
<dbReference type="RefSeq" id="WP_259660875.1">
    <property type="nucleotide sequence ID" value="NZ_JAHXRI010000006.1"/>
</dbReference>
<keyword evidence="1" id="KW-0812">Transmembrane</keyword>
<name>A0A953N954_9BURK</name>
<keyword evidence="1" id="KW-0472">Membrane</keyword>
<dbReference type="Pfam" id="PF07331">
    <property type="entry name" value="TctB"/>
    <property type="match status" value="1"/>
</dbReference>
<organism evidence="3 4">
    <name type="scientific">Zwartia hollandica</name>
    <dbReference type="NCBI Taxonomy" id="324606"/>
    <lineage>
        <taxon>Bacteria</taxon>
        <taxon>Pseudomonadati</taxon>
        <taxon>Pseudomonadota</taxon>
        <taxon>Betaproteobacteria</taxon>
        <taxon>Burkholderiales</taxon>
        <taxon>Alcaligenaceae</taxon>
        <taxon>Zwartia</taxon>
    </lineage>
</organism>
<reference evidence="3" key="1">
    <citation type="submission" date="2021-07" db="EMBL/GenBank/DDBJ databases">
        <title>New genus and species of the family Alcaligenaceae.</title>
        <authorList>
            <person name="Hahn M.W."/>
        </authorList>
    </citation>
    <scope>NUCLEOTIDE SEQUENCE</scope>
    <source>
        <strain evidence="3">LF4-65</strain>
    </source>
</reference>